<dbReference type="EMBL" id="AP014967">
    <property type="protein sequence ID" value="BAT13984.1"/>
    <property type="molecule type" value="Genomic_DNA"/>
</dbReference>
<name>A0A0P0Y2E4_ORYSJ</name>
<dbReference type="OMA" id="LWICEMS"/>
<accession>A0A0P0Y2E4</accession>
<sequence length="66" mass="7668">MVEILAKLLLPPAHAYIYILLISPPFFNDTAGAHQTIQIYLKLQIYFKKRCHAAKDLWICEMSSIY</sequence>
<reference evidence="1 2" key="2">
    <citation type="journal article" date="2013" name="Plant Cell Physiol.">
        <title>Rice Annotation Project Database (RAP-DB): an integrative and interactive database for rice genomics.</title>
        <authorList>
            <person name="Sakai H."/>
            <person name="Lee S.S."/>
            <person name="Tanaka T."/>
            <person name="Numa H."/>
            <person name="Kim J."/>
            <person name="Kawahara Y."/>
            <person name="Wakimoto H."/>
            <person name="Yang C.C."/>
            <person name="Iwamoto M."/>
            <person name="Abe T."/>
            <person name="Yamada Y."/>
            <person name="Muto A."/>
            <person name="Inokuchi H."/>
            <person name="Ikemura T."/>
            <person name="Matsumoto T."/>
            <person name="Sasaki T."/>
            <person name="Itoh T."/>
        </authorList>
    </citation>
    <scope>NUCLEOTIDE SEQUENCE [LARGE SCALE GENOMIC DNA]</scope>
    <source>
        <strain evidence="2">cv. Nipponbare</strain>
    </source>
</reference>
<gene>
    <name evidence="1" type="ordered locus">Os11g0470966</name>
    <name evidence="1" type="ORF">OSNPB_110470966</name>
</gene>
<dbReference type="AlphaFoldDB" id="A0A0P0Y2E4"/>
<evidence type="ECO:0000313" key="2">
    <source>
        <dbReference type="Proteomes" id="UP000059680"/>
    </source>
</evidence>
<keyword evidence="2" id="KW-1185">Reference proteome</keyword>
<reference evidence="1 2" key="3">
    <citation type="journal article" date="2013" name="Rice">
        <title>Improvement of the Oryza sativa Nipponbare reference genome using next generation sequence and optical map data.</title>
        <authorList>
            <person name="Kawahara Y."/>
            <person name="de la Bastide M."/>
            <person name="Hamilton J.P."/>
            <person name="Kanamori H."/>
            <person name="McCombie W.R."/>
            <person name="Ouyang S."/>
            <person name="Schwartz D.C."/>
            <person name="Tanaka T."/>
            <person name="Wu J."/>
            <person name="Zhou S."/>
            <person name="Childs K.L."/>
            <person name="Davidson R.M."/>
            <person name="Lin H."/>
            <person name="Quesada-Ocampo L."/>
            <person name="Vaillancourt B."/>
            <person name="Sakai H."/>
            <person name="Lee S.S."/>
            <person name="Kim J."/>
            <person name="Numa H."/>
            <person name="Itoh T."/>
            <person name="Buell C.R."/>
            <person name="Matsumoto T."/>
        </authorList>
    </citation>
    <scope>NUCLEOTIDE SEQUENCE [LARGE SCALE GENOMIC DNA]</scope>
    <source>
        <strain evidence="2">cv. Nipponbare</strain>
    </source>
</reference>
<dbReference type="PaxDb" id="39947-A0A0P0Y2E4"/>
<proteinExistence type="predicted"/>
<dbReference type="Proteomes" id="UP000059680">
    <property type="component" value="Chromosome 11"/>
</dbReference>
<protein>
    <submittedName>
        <fullName evidence="1">Os11g0470966 protein</fullName>
    </submittedName>
</protein>
<dbReference type="Gramene" id="Os11t0470966-01">
    <property type="protein sequence ID" value="Os11t0470966-01"/>
    <property type="gene ID" value="Os11g0470966"/>
</dbReference>
<evidence type="ECO:0000313" key="1">
    <source>
        <dbReference type="EMBL" id="BAT13984.1"/>
    </source>
</evidence>
<reference evidence="2" key="1">
    <citation type="journal article" date="2005" name="Nature">
        <title>The map-based sequence of the rice genome.</title>
        <authorList>
            <consortium name="International rice genome sequencing project (IRGSP)"/>
            <person name="Matsumoto T."/>
            <person name="Wu J."/>
            <person name="Kanamori H."/>
            <person name="Katayose Y."/>
            <person name="Fujisawa M."/>
            <person name="Namiki N."/>
            <person name="Mizuno H."/>
            <person name="Yamamoto K."/>
            <person name="Antonio B.A."/>
            <person name="Baba T."/>
            <person name="Sakata K."/>
            <person name="Nagamura Y."/>
            <person name="Aoki H."/>
            <person name="Arikawa K."/>
            <person name="Arita K."/>
            <person name="Bito T."/>
            <person name="Chiden Y."/>
            <person name="Fujitsuka N."/>
            <person name="Fukunaka R."/>
            <person name="Hamada M."/>
            <person name="Harada C."/>
            <person name="Hayashi A."/>
            <person name="Hijishita S."/>
            <person name="Honda M."/>
            <person name="Hosokawa S."/>
            <person name="Ichikawa Y."/>
            <person name="Idonuma A."/>
            <person name="Iijima M."/>
            <person name="Ikeda M."/>
            <person name="Ikeno M."/>
            <person name="Ito K."/>
            <person name="Ito S."/>
            <person name="Ito T."/>
            <person name="Ito Y."/>
            <person name="Ito Y."/>
            <person name="Iwabuchi A."/>
            <person name="Kamiya K."/>
            <person name="Karasawa W."/>
            <person name="Kurita K."/>
            <person name="Katagiri S."/>
            <person name="Kikuta A."/>
            <person name="Kobayashi H."/>
            <person name="Kobayashi N."/>
            <person name="Machita K."/>
            <person name="Maehara T."/>
            <person name="Masukawa M."/>
            <person name="Mizubayashi T."/>
            <person name="Mukai Y."/>
            <person name="Nagasaki H."/>
            <person name="Nagata Y."/>
            <person name="Naito S."/>
            <person name="Nakashima M."/>
            <person name="Nakama Y."/>
            <person name="Nakamichi Y."/>
            <person name="Nakamura M."/>
            <person name="Meguro A."/>
            <person name="Negishi M."/>
            <person name="Ohta I."/>
            <person name="Ohta T."/>
            <person name="Okamoto M."/>
            <person name="Ono N."/>
            <person name="Saji S."/>
            <person name="Sakaguchi M."/>
            <person name="Sakai K."/>
            <person name="Shibata M."/>
            <person name="Shimokawa T."/>
            <person name="Song J."/>
            <person name="Takazaki Y."/>
            <person name="Terasawa K."/>
            <person name="Tsugane M."/>
            <person name="Tsuji K."/>
            <person name="Ueda S."/>
            <person name="Waki K."/>
            <person name="Yamagata H."/>
            <person name="Yamamoto M."/>
            <person name="Yamamoto S."/>
            <person name="Yamane H."/>
            <person name="Yoshiki S."/>
            <person name="Yoshihara R."/>
            <person name="Yukawa K."/>
            <person name="Zhong H."/>
            <person name="Yano M."/>
            <person name="Yuan Q."/>
            <person name="Ouyang S."/>
            <person name="Liu J."/>
            <person name="Jones K.M."/>
            <person name="Gansberger K."/>
            <person name="Moffat K."/>
            <person name="Hill J."/>
            <person name="Bera J."/>
            <person name="Fadrosh D."/>
            <person name="Jin S."/>
            <person name="Johri S."/>
            <person name="Kim M."/>
            <person name="Overton L."/>
            <person name="Reardon M."/>
            <person name="Tsitrin T."/>
            <person name="Vuong H."/>
            <person name="Weaver B."/>
            <person name="Ciecko A."/>
            <person name="Tallon L."/>
            <person name="Jackson J."/>
            <person name="Pai G."/>
            <person name="Aken S.V."/>
            <person name="Utterback T."/>
            <person name="Reidmuller S."/>
            <person name="Feldblyum T."/>
            <person name="Hsiao J."/>
            <person name="Zismann V."/>
            <person name="Iobst S."/>
            <person name="de Vazeille A.R."/>
            <person name="Buell C.R."/>
            <person name="Ying K."/>
            <person name="Li Y."/>
            <person name="Lu T."/>
            <person name="Huang Y."/>
            <person name="Zhao Q."/>
            <person name="Feng Q."/>
            <person name="Zhang L."/>
            <person name="Zhu J."/>
            <person name="Weng Q."/>
            <person name="Mu J."/>
            <person name="Lu Y."/>
            <person name="Fan D."/>
            <person name="Liu Y."/>
            <person name="Guan J."/>
            <person name="Zhang Y."/>
            <person name="Yu S."/>
            <person name="Liu X."/>
            <person name="Zhang Y."/>
            <person name="Hong G."/>
            <person name="Han B."/>
            <person name="Choisne N."/>
            <person name="Demange N."/>
            <person name="Orjeda G."/>
            <person name="Samain S."/>
            <person name="Cattolico L."/>
            <person name="Pelletier E."/>
            <person name="Couloux A."/>
            <person name="Segurens B."/>
            <person name="Wincker P."/>
            <person name="D'Hont A."/>
            <person name="Scarpelli C."/>
            <person name="Weissenbach J."/>
            <person name="Salanoubat M."/>
            <person name="Quetier F."/>
            <person name="Yu Y."/>
            <person name="Kim H.R."/>
            <person name="Rambo T."/>
            <person name="Currie J."/>
            <person name="Collura K."/>
            <person name="Luo M."/>
            <person name="Yang T."/>
            <person name="Ammiraju J.S.S."/>
            <person name="Engler F."/>
            <person name="Soderlund C."/>
            <person name="Wing R.A."/>
            <person name="Palmer L.E."/>
            <person name="de la Bastide M."/>
            <person name="Spiegel L."/>
            <person name="Nascimento L."/>
            <person name="Zutavern T."/>
            <person name="O'Shaughnessy A."/>
            <person name="Dike S."/>
            <person name="Dedhia N."/>
            <person name="Preston R."/>
            <person name="Balija V."/>
            <person name="McCombie W.R."/>
            <person name="Chow T."/>
            <person name="Chen H."/>
            <person name="Chung M."/>
            <person name="Chen C."/>
            <person name="Shaw J."/>
            <person name="Wu H."/>
            <person name="Hsiao K."/>
            <person name="Chao Y."/>
            <person name="Chu M."/>
            <person name="Cheng C."/>
            <person name="Hour A."/>
            <person name="Lee P."/>
            <person name="Lin S."/>
            <person name="Lin Y."/>
            <person name="Liou J."/>
            <person name="Liu S."/>
            <person name="Hsing Y."/>
            <person name="Raghuvanshi S."/>
            <person name="Mohanty A."/>
            <person name="Bharti A.K."/>
            <person name="Gaur A."/>
            <person name="Gupta V."/>
            <person name="Kumar D."/>
            <person name="Ravi V."/>
            <person name="Vij S."/>
            <person name="Kapur A."/>
            <person name="Khurana P."/>
            <person name="Khurana P."/>
            <person name="Khurana J.P."/>
            <person name="Tyagi A.K."/>
            <person name="Gaikwad K."/>
            <person name="Singh A."/>
            <person name="Dalal V."/>
            <person name="Srivastava S."/>
            <person name="Dixit A."/>
            <person name="Pal A.K."/>
            <person name="Ghazi I.A."/>
            <person name="Yadav M."/>
            <person name="Pandit A."/>
            <person name="Bhargava A."/>
            <person name="Sureshbabu K."/>
            <person name="Batra K."/>
            <person name="Sharma T.R."/>
            <person name="Mohapatra T."/>
            <person name="Singh N.K."/>
            <person name="Messing J."/>
            <person name="Nelson A.B."/>
            <person name="Fuks G."/>
            <person name="Kavchok S."/>
            <person name="Keizer G."/>
            <person name="Linton E."/>
            <person name="Llaca V."/>
            <person name="Song R."/>
            <person name="Tanyolac B."/>
            <person name="Young S."/>
            <person name="Ho-Il K."/>
            <person name="Hahn J.H."/>
            <person name="Sangsakoo G."/>
            <person name="Vanavichit A."/>
            <person name="de Mattos Luiz.A.T."/>
            <person name="Zimmer P.D."/>
            <person name="Malone G."/>
            <person name="Dellagostin O."/>
            <person name="de Oliveira A.C."/>
            <person name="Bevan M."/>
            <person name="Bancroft I."/>
            <person name="Minx P."/>
            <person name="Cordum H."/>
            <person name="Wilson R."/>
            <person name="Cheng Z."/>
            <person name="Jin W."/>
            <person name="Jiang J."/>
            <person name="Leong S.A."/>
            <person name="Iwama H."/>
            <person name="Gojobori T."/>
            <person name="Itoh T."/>
            <person name="Niimura Y."/>
            <person name="Fujii Y."/>
            <person name="Habara T."/>
            <person name="Sakai H."/>
            <person name="Sato Y."/>
            <person name="Wilson G."/>
            <person name="Kumar K."/>
            <person name="McCouch S."/>
            <person name="Juretic N."/>
            <person name="Hoen D."/>
            <person name="Wright S."/>
            <person name="Bruskiewich R."/>
            <person name="Bureau T."/>
            <person name="Miyao A."/>
            <person name="Hirochika H."/>
            <person name="Nishikawa T."/>
            <person name="Kadowaki K."/>
            <person name="Sugiura M."/>
            <person name="Burr B."/>
            <person name="Sasaki T."/>
        </authorList>
    </citation>
    <scope>NUCLEOTIDE SEQUENCE [LARGE SCALE GENOMIC DNA]</scope>
    <source>
        <strain evidence="2">cv. Nipponbare</strain>
    </source>
</reference>
<organism evidence="1 2">
    <name type="scientific">Oryza sativa subsp. japonica</name>
    <name type="common">Rice</name>
    <dbReference type="NCBI Taxonomy" id="39947"/>
    <lineage>
        <taxon>Eukaryota</taxon>
        <taxon>Viridiplantae</taxon>
        <taxon>Streptophyta</taxon>
        <taxon>Embryophyta</taxon>
        <taxon>Tracheophyta</taxon>
        <taxon>Spermatophyta</taxon>
        <taxon>Magnoliopsida</taxon>
        <taxon>Liliopsida</taxon>
        <taxon>Poales</taxon>
        <taxon>Poaceae</taxon>
        <taxon>BOP clade</taxon>
        <taxon>Oryzoideae</taxon>
        <taxon>Oryzeae</taxon>
        <taxon>Oryzinae</taxon>
        <taxon>Oryza</taxon>
        <taxon>Oryza sativa</taxon>
    </lineage>
</organism>
<dbReference type="InParanoid" id="A0A0P0Y2E4"/>